<comment type="caution">
    <text evidence="1">The sequence shown here is derived from an EMBL/GenBank/DDBJ whole genome shotgun (WGS) entry which is preliminary data.</text>
</comment>
<evidence type="ECO:0000313" key="2">
    <source>
        <dbReference type="Proteomes" id="UP001524502"/>
    </source>
</evidence>
<protein>
    <submittedName>
        <fullName evidence="1">Flavodoxin family protein</fullName>
    </submittedName>
</protein>
<sequence length="166" mass="19157">MKMIIHDLKPEQEERLFSAKEDLLTVSAKETIKTCIGCFGCWLKTPGRCVLKDQYQEMGRDLSLCGELIIISRCVYGSFSPMVKSVMDRCIPYLHPCFTIRGGEMHHRRRYDNRLKISAFFYGEDLTEKERETAEHIVRANCVNLDGDMGRIAFLKKGEALEGEWI</sequence>
<reference evidence="1 2" key="1">
    <citation type="submission" date="2022-06" db="EMBL/GenBank/DDBJ databases">
        <title>Isolation of gut microbiota from human fecal samples.</title>
        <authorList>
            <person name="Pamer E.G."/>
            <person name="Barat B."/>
            <person name="Waligurski E."/>
            <person name="Medina S."/>
            <person name="Paddock L."/>
            <person name="Mostad J."/>
        </authorList>
    </citation>
    <scope>NUCLEOTIDE SEQUENCE [LARGE SCALE GENOMIC DNA]</scope>
    <source>
        <strain evidence="1 2">SL.3.17</strain>
    </source>
</reference>
<dbReference type="SUPFAM" id="SSF52218">
    <property type="entry name" value="Flavoproteins"/>
    <property type="match status" value="1"/>
</dbReference>
<gene>
    <name evidence="1" type="ORF">NE619_07930</name>
</gene>
<proteinExistence type="predicted"/>
<dbReference type="EMBL" id="JANFXK010000007">
    <property type="protein sequence ID" value="MCQ4636655.1"/>
    <property type="molecule type" value="Genomic_DNA"/>
</dbReference>
<accession>A0ABT1RN90</accession>
<dbReference type="Proteomes" id="UP001524502">
    <property type="component" value="Unassembled WGS sequence"/>
</dbReference>
<evidence type="ECO:0000313" key="1">
    <source>
        <dbReference type="EMBL" id="MCQ4636655.1"/>
    </source>
</evidence>
<dbReference type="InterPro" id="IPR029039">
    <property type="entry name" value="Flavoprotein-like_sf"/>
</dbReference>
<keyword evidence="2" id="KW-1185">Reference proteome</keyword>
<dbReference type="RefSeq" id="WP_256131849.1">
    <property type="nucleotide sequence ID" value="NZ_JANFXK010000007.1"/>
</dbReference>
<dbReference type="Gene3D" id="3.40.50.360">
    <property type="match status" value="1"/>
</dbReference>
<name>A0ABT1RN90_9FIRM</name>
<organism evidence="1 2">
    <name type="scientific">Anaerovorax odorimutans</name>
    <dbReference type="NCBI Taxonomy" id="109327"/>
    <lineage>
        <taxon>Bacteria</taxon>
        <taxon>Bacillati</taxon>
        <taxon>Bacillota</taxon>
        <taxon>Clostridia</taxon>
        <taxon>Peptostreptococcales</taxon>
        <taxon>Anaerovoracaceae</taxon>
        <taxon>Anaerovorax</taxon>
    </lineage>
</organism>